<name>A0A8J3G7R8_9BACT</name>
<keyword evidence="1" id="KW-0812">Transmembrane</keyword>
<evidence type="ECO:0000256" key="1">
    <source>
        <dbReference type="SAM" id="Phobius"/>
    </source>
</evidence>
<evidence type="ECO:0000313" key="3">
    <source>
        <dbReference type="Proteomes" id="UP000598271"/>
    </source>
</evidence>
<keyword evidence="3" id="KW-1185">Reference proteome</keyword>
<evidence type="ECO:0008006" key="4">
    <source>
        <dbReference type="Google" id="ProtNLM"/>
    </source>
</evidence>
<feature type="transmembrane region" description="Helical" evidence="1">
    <location>
        <begin position="64"/>
        <end position="81"/>
    </location>
</feature>
<dbReference type="Proteomes" id="UP000598271">
    <property type="component" value="Unassembled WGS sequence"/>
</dbReference>
<feature type="transmembrane region" description="Helical" evidence="1">
    <location>
        <begin position="6"/>
        <end position="28"/>
    </location>
</feature>
<protein>
    <recommendedName>
        <fullName evidence="4">DUF2306 domain-containing protein</fullName>
    </recommendedName>
</protein>
<evidence type="ECO:0000313" key="2">
    <source>
        <dbReference type="EMBL" id="GHB52165.1"/>
    </source>
</evidence>
<proteinExistence type="predicted"/>
<dbReference type="EMBL" id="BMXF01000001">
    <property type="protein sequence ID" value="GHB52165.1"/>
    <property type="molecule type" value="Genomic_DNA"/>
</dbReference>
<reference evidence="2 3" key="1">
    <citation type="journal article" date="2014" name="Int. J. Syst. Evol. Microbiol.">
        <title>Complete genome sequence of Corynebacterium casei LMG S-19264T (=DSM 44701T), isolated from a smear-ripened cheese.</title>
        <authorList>
            <consortium name="US DOE Joint Genome Institute (JGI-PGF)"/>
            <person name="Walter F."/>
            <person name="Albersmeier A."/>
            <person name="Kalinowski J."/>
            <person name="Ruckert C."/>
        </authorList>
    </citation>
    <scope>NUCLEOTIDE SEQUENCE [LARGE SCALE GENOMIC DNA]</scope>
    <source>
        <strain evidence="2 3">KCTC 12866</strain>
    </source>
</reference>
<feature type="transmembrane region" description="Helical" evidence="1">
    <location>
        <begin position="168"/>
        <end position="190"/>
    </location>
</feature>
<gene>
    <name evidence="2" type="ORF">GCM10007390_01000</name>
</gene>
<feature type="transmembrane region" description="Helical" evidence="1">
    <location>
        <begin position="196"/>
        <end position="217"/>
    </location>
</feature>
<dbReference type="AlphaFoldDB" id="A0A8J3G7R8"/>
<sequence>MEPYKIILLIHVAFGFSALATGIVPMVAKKGGKVHKFWGNVYYWSMFGVFVTTLMLFALKPKELKLQFFLGIAVLSFYFTFSGDRVLKMKKSATQATVLDRVAAGLALACGLAMLAYAVYGIIGLQNYFIAILFTVFGVLISVNARHDLQLFSGKIESGKMHWYFGHIAKIMGAYIATVTAFCVNMTRYLPEDSSVYLQLIPWLAPGILLGVGTAYYSKRQKEKRNMPVKFGFLTGMVRRVLVR</sequence>
<keyword evidence="1" id="KW-1133">Transmembrane helix</keyword>
<feature type="transmembrane region" description="Helical" evidence="1">
    <location>
        <begin position="40"/>
        <end position="58"/>
    </location>
</feature>
<feature type="transmembrane region" description="Helical" evidence="1">
    <location>
        <begin position="129"/>
        <end position="147"/>
    </location>
</feature>
<feature type="transmembrane region" description="Helical" evidence="1">
    <location>
        <begin position="102"/>
        <end position="123"/>
    </location>
</feature>
<comment type="caution">
    <text evidence="2">The sequence shown here is derived from an EMBL/GenBank/DDBJ whole genome shotgun (WGS) entry which is preliminary data.</text>
</comment>
<dbReference type="RefSeq" id="WP_189562339.1">
    <property type="nucleotide sequence ID" value="NZ_BMXF01000001.1"/>
</dbReference>
<organism evidence="2 3">
    <name type="scientific">Persicitalea jodogahamensis</name>
    <dbReference type="NCBI Taxonomy" id="402147"/>
    <lineage>
        <taxon>Bacteria</taxon>
        <taxon>Pseudomonadati</taxon>
        <taxon>Bacteroidota</taxon>
        <taxon>Cytophagia</taxon>
        <taxon>Cytophagales</taxon>
        <taxon>Spirosomataceae</taxon>
        <taxon>Persicitalea</taxon>
    </lineage>
</organism>
<keyword evidence="1" id="KW-0472">Membrane</keyword>
<accession>A0A8J3G7R8</accession>